<dbReference type="PANTHER" id="PTHR43744:SF12">
    <property type="entry name" value="ABC TRANSPORTER PERMEASE PROTEIN MG189-RELATED"/>
    <property type="match status" value="1"/>
</dbReference>
<evidence type="ECO:0000256" key="4">
    <source>
        <dbReference type="ARBA" id="ARBA00022692"/>
    </source>
</evidence>
<dbReference type="GO" id="GO:0005886">
    <property type="term" value="C:plasma membrane"/>
    <property type="evidence" value="ECO:0007669"/>
    <property type="project" value="UniProtKB-SubCell"/>
</dbReference>
<evidence type="ECO:0000313" key="10">
    <source>
        <dbReference type="Proteomes" id="UP000287352"/>
    </source>
</evidence>
<dbReference type="InterPro" id="IPR000515">
    <property type="entry name" value="MetI-like"/>
</dbReference>
<keyword evidence="6 7" id="KW-0472">Membrane</keyword>
<dbReference type="CDD" id="cd06261">
    <property type="entry name" value="TM_PBP2"/>
    <property type="match status" value="1"/>
</dbReference>
<comment type="similarity">
    <text evidence="7">Belongs to the binding-protein-dependent transport system permease family.</text>
</comment>
<feature type="transmembrane region" description="Helical" evidence="7">
    <location>
        <begin position="176"/>
        <end position="197"/>
    </location>
</feature>
<dbReference type="PANTHER" id="PTHR43744">
    <property type="entry name" value="ABC TRANSPORTER PERMEASE PROTEIN MG189-RELATED-RELATED"/>
    <property type="match status" value="1"/>
</dbReference>
<dbReference type="SUPFAM" id="SSF161098">
    <property type="entry name" value="MetI-like"/>
    <property type="match status" value="1"/>
</dbReference>
<dbReference type="GO" id="GO:0055085">
    <property type="term" value="P:transmembrane transport"/>
    <property type="evidence" value="ECO:0007669"/>
    <property type="project" value="InterPro"/>
</dbReference>
<reference evidence="10" key="1">
    <citation type="submission" date="2018-12" db="EMBL/GenBank/DDBJ databases">
        <title>Tengunoibacter tsumagoiensis gen. nov., sp. nov., Dictyobacter kobayashii sp. nov., D. alpinus sp. nov., and D. joshuensis sp. nov. and description of Dictyobacteraceae fam. nov. within the order Ktedonobacterales isolated from Tengu-no-mugimeshi.</title>
        <authorList>
            <person name="Wang C.M."/>
            <person name="Zheng Y."/>
            <person name="Sakai Y."/>
            <person name="Toyoda A."/>
            <person name="Minakuchi Y."/>
            <person name="Abe K."/>
            <person name="Yokota A."/>
            <person name="Yabe S."/>
        </authorList>
    </citation>
    <scope>NUCLEOTIDE SEQUENCE [LARGE SCALE GENOMIC DNA]</scope>
    <source>
        <strain evidence="10">Uno3</strain>
    </source>
</reference>
<keyword evidence="4 7" id="KW-0812">Transmembrane</keyword>
<protein>
    <submittedName>
        <fullName evidence="9">Sugar ABC transporter permease</fullName>
    </submittedName>
</protein>
<accession>A0A402A7J2</accession>
<dbReference type="EMBL" id="BIFR01000002">
    <property type="protein sequence ID" value="GCE15124.1"/>
    <property type="molecule type" value="Genomic_DNA"/>
</dbReference>
<evidence type="ECO:0000313" key="9">
    <source>
        <dbReference type="EMBL" id="GCE15124.1"/>
    </source>
</evidence>
<keyword evidence="2 7" id="KW-0813">Transport</keyword>
<evidence type="ECO:0000256" key="7">
    <source>
        <dbReference type="RuleBase" id="RU363032"/>
    </source>
</evidence>
<feature type="transmembrane region" description="Helical" evidence="7">
    <location>
        <begin position="233"/>
        <end position="252"/>
    </location>
</feature>
<name>A0A402A7J2_9CHLR</name>
<evidence type="ECO:0000256" key="5">
    <source>
        <dbReference type="ARBA" id="ARBA00022989"/>
    </source>
</evidence>
<dbReference type="Gene3D" id="1.10.3720.10">
    <property type="entry name" value="MetI-like"/>
    <property type="match status" value="1"/>
</dbReference>
<proteinExistence type="inferred from homology"/>
<dbReference type="Proteomes" id="UP000287352">
    <property type="component" value="Unassembled WGS sequence"/>
</dbReference>
<dbReference type="AlphaFoldDB" id="A0A402A7J2"/>
<evidence type="ECO:0000259" key="8">
    <source>
        <dbReference type="PROSITE" id="PS50928"/>
    </source>
</evidence>
<keyword evidence="5 7" id="KW-1133">Transmembrane helix</keyword>
<feature type="transmembrane region" description="Helical" evidence="7">
    <location>
        <begin position="129"/>
        <end position="147"/>
    </location>
</feature>
<evidence type="ECO:0000256" key="1">
    <source>
        <dbReference type="ARBA" id="ARBA00004651"/>
    </source>
</evidence>
<comment type="subcellular location">
    <subcellularLocation>
        <location evidence="1 7">Cell membrane</location>
        <topology evidence="1 7">Multi-pass membrane protein</topology>
    </subcellularLocation>
</comment>
<dbReference type="Pfam" id="PF00528">
    <property type="entry name" value="BPD_transp_1"/>
    <property type="match status" value="1"/>
</dbReference>
<comment type="caution">
    <text evidence="9">The sequence shown here is derived from an EMBL/GenBank/DDBJ whole genome shotgun (WGS) entry which is preliminary data.</text>
</comment>
<evidence type="ECO:0000256" key="6">
    <source>
        <dbReference type="ARBA" id="ARBA00023136"/>
    </source>
</evidence>
<feature type="transmembrane region" description="Helical" evidence="7">
    <location>
        <begin position="68"/>
        <end position="89"/>
    </location>
</feature>
<organism evidence="9 10">
    <name type="scientific">Tengunoibacter tsumagoiensis</name>
    <dbReference type="NCBI Taxonomy" id="2014871"/>
    <lineage>
        <taxon>Bacteria</taxon>
        <taxon>Bacillati</taxon>
        <taxon>Chloroflexota</taxon>
        <taxon>Ktedonobacteria</taxon>
        <taxon>Ktedonobacterales</taxon>
        <taxon>Dictyobacteraceae</taxon>
        <taxon>Tengunoibacter</taxon>
    </lineage>
</organism>
<evidence type="ECO:0000256" key="2">
    <source>
        <dbReference type="ARBA" id="ARBA00022448"/>
    </source>
</evidence>
<feature type="transmembrane region" description="Helical" evidence="7">
    <location>
        <begin position="96"/>
        <end position="117"/>
    </location>
</feature>
<feature type="domain" description="ABC transmembrane type-1" evidence="8">
    <location>
        <begin position="61"/>
        <end position="252"/>
    </location>
</feature>
<keyword evidence="3" id="KW-1003">Cell membrane</keyword>
<evidence type="ECO:0000256" key="3">
    <source>
        <dbReference type="ARBA" id="ARBA00022475"/>
    </source>
</evidence>
<dbReference type="InterPro" id="IPR035906">
    <property type="entry name" value="MetI-like_sf"/>
</dbReference>
<sequence length="266" mass="29866">MVLITLLILALLFVGPLLWLIGVALKTPDELSAYPIRWLPAVFQWENFARALTMIDFWRYLTNTLELATIYASLVTVSSALVGFGFARLRGKGKQLLFLVMLSTIMLPPILTVIPTYSLFTHLQLIDSYWPWVLWGIASTPTITFLFRQHFSTIPVALEEAALLDGASYFHIFWRIFLPLSIPICVTAFILSFTWAWGDYFSQALFLSDDQATLAVAIANGYSDPTGMPFTNILAAGTLLYIVPILILFLFAQRTFVRGIVLSGLK</sequence>
<keyword evidence="10" id="KW-1185">Reference proteome</keyword>
<dbReference type="PROSITE" id="PS50928">
    <property type="entry name" value="ABC_TM1"/>
    <property type="match status" value="1"/>
</dbReference>
<gene>
    <name evidence="9" type="ORF">KTT_49830</name>
</gene>